<dbReference type="PANTHER" id="PTHR45982">
    <property type="entry name" value="REGULATOR OF CHROMOSOME CONDENSATION"/>
    <property type="match status" value="1"/>
</dbReference>
<dbReference type="SUPFAM" id="SSF50985">
    <property type="entry name" value="RCC1/BLIP-II"/>
    <property type="match status" value="1"/>
</dbReference>
<dbReference type="InterPro" id="IPR000408">
    <property type="entry name" value="Reg_chr_condens"/>
</dbReference>
<reference evidence="2 3" key="1">
    <citation type="journal article" date="2019" name="Int. J. Syst. Evol. Microbiol.">
        <title>The Global Catalogue of Microorganisms (GCM) 10K type strain sequencing project: providing services to taxonomists for standard genome sequencing and annotation.</title>
        <authorList>
            <consortium name="The Broad Institute Genomics Platform"/>
            <consortium name="The Broad Institute Genome Sequencing Center for Infectious Disease"/>
            <person name="Wu L."/>
            <person name="Ma J."/>
        </authorList>
    </citation>
    <scope>NUCLEOTIDE SEQUENCE [LARGE SCALE GENOMIC DNA]</scope>
    <source>
        <strain evidence="2 3">JCM 13008</strain>
    </source>
</reference>
<dbReference type="Gene3D" id="2.60.40.2700">
    <property type="match status" value="2"/>
</dbReference>
<dbReference type="RefSeq" id="WP_343995796.1">
    <property type="nucleotide sequence ID" value="NZ_BAAALG010000011.1"/>
</dbReference>
<dbReference type="PANTHER" id="PTHR45982:SF1">
    <property type="entry name" value="REGULATOR OF CHROMOSOME CONDENSATION"/>
    <property type="match status" value="1"/>
</dbReference>
<evidence type="ECO:0000256" key="1">
    <source>
        <dbReference type="SAM" id="SignalP"/>
    </source>
</evidence>
<evidence type="ECO:0000313" key="2">
    <source>
        <dbReference type="EMBL" id="GAA1109058.1"/>
    </source>
</evidence>
<dbReference type="Proteomes" id="UP001501581">
    <property type="component" value="Unassembled WGS sequence"/>
</dbReference>
<comment type="caution">
    <text evidence="2">The sequence shown here is derived from an EMBL/GenBank/DDBJ whole genome shotgun (WGS) entry which is preliminary data.</text>
</comment>
<keyword evidence="3" id="KW-1185">Reference proteome</keyword>
<sequence>MHPSRLALPAAGTLTAALLVALPAPGAAAAVDVTVPRPAPQTLDVDFTHAAFLDGAGNVWARGSQDNGALGNQLTTGVALEPVAAPLPAGVTATKVDVGAQTTVVLGDDGRVYGTGHNDVGQLTGTGDRSSLTAFAWAPGATPQPVVDVATTTNGPAQTTYAIGQDGTLLFTGTSPVIGDPAADALRPLAVPLPAGAGQPAQVVAGTNVVLVVTSNHRLYGLGANTAGRLGAGVPGSWNRLDSAGDVSSAIAGSNHTAWLTLTGTILSIGSDAAGQFGDGAGDSSSNSPVAAPGTWSAIAGTNCDCTVAISGLRVEVAGRQPSGYADLNPSFAPIPTSASDAAVEIAANDATLLVRQASGEVRGAGRNTFVQISDVAGSYAAAIVPVNDQPVVATTPTAPTGVPTVGVPLGSTAGTWVPTTAAVGTQWYLASVAPANLVASGASFTPSAAQVGQRLIHVVSASGPNLAGRTVETDLGPIAPGTLGGVGTPTITGTTRVGGTLTATVAATTPESAPAYQWLRDGVAIAGAEAPGYRLAKADAGRLIAVRVTWSSAGYASAVRSSASRQVPAVNHARPRISGKPRSGRMLRATKGTWSGAGYRYTARWYRNGVAVPGRVGWSYRVGTKDRGKRITVRVQARRTGWPTVTATSAVTRAR</sequence>
<organism evidence="2 3">
    <name type="scientific">Nocardioides dubius</name>
    <dbReference type="NCBI Taxonomy" id="317019"/>
    <lineage>
        <taxon>Bacteria</taxon>
        <taxon>Bacillati</taxon>
        <taxon>Actinomycetota</taxon>
        <taxon>Actinomycetes</taxon>
        <taxon>Propionibacteriales</taxon>
        <taxon>Nocardioidaceae</taxon>
        <taxon>Nocardioides</taxon>
    </lineage>
</organism>
<dbReference type="InterPro" id="IPR051553">
    <property type="entry name" value="Ran_GTPase-activating"/>
</dbReference>
<dbReference type="Pfam" id="PF13540">
    <property type="entry name" value="RCC1_2"/>
    <property type="match status" value="1"/>
</dbReference>
<accession>A0ABN1TYT0</accession>
<dbReference type="Gene3D" id="2.130.10.30">
    <property type="entry name" value="Regulator of chromosome condensation 1/beta-lactamase-inhibitor protein II"/>
    <property type="match status" value="2"/>
</dbReference>
<dbReference type="PROSITE" id="PS50012">
    <property type="entry name" value="RCC1_3"/>
    <property type="match status" value="2"/>
</dbReference>
<dbReference type="InterPro" id="IPR009091">
    <property type="entry name" value="RCC1/BLIP-II"/>
</dbReference>
<feature type="signal peptide" evidence="1">
    <location>
        <begin position="1"/>
        <end position="29"/>
    </location>
</feature>
<evidence type="ECO:0008006" key="4">
    <source>
        <dbReference type="Google" id="ProtNLM"/>
    </source>
</evidence>
<evidence type="ECO:0000313" key="3">
    <source>
        <dbReference type="Proteomes" id="UP001501581"/>
    </source>
</evidence>
<gene>
    <name evidence="2" type="ORF">GCM10009668_31730</name>
</gene>
<keyword evidence="1" id="KW-0732">Signal</keyword>
<name>A0ABN1TYT0_9ACTN</name>
<feature type="chain" id="PRO_5046098362" description="Alpha-tubulin suppressor" evidence="1">
    <location>
        <begin position="30"/>
        <end position="656"/>
    </location>
</feature>
<proteinExistence type="predicted"/>
<protein>
    <recommendedName>
        <fullName evidence="4">Alpha-tubulin suppressor</fullName>
    </recommendedName>
</protein>
<dbReference type="EMBL" id="BAAALG010000011">
    <property type="protein sequence ID" value="GAA1109058.1"/>
    <property type="molecule type" value="Genomic_DNA"/>
</dbReference>